<feature type="domain" description="AAA+ ATPase" evidence="6">
    <location>
        <begin position="52"/>
        <end position="367"/>
    </location>
</feature>
<dbReference type="GO" id="GO:0008233">
    <property type="term" value="F:peptidase activity"/>
    <property type="evidence" value="ECO:0007669"/>
    <property type="project" value="UniProtKB-KW"/>
</dbReference>
<dbReference type="GO" id="GO:0043335">
    <property type="term" value="P:protein unfolding"/>
    <property type="evidence" value="ECO:0007669"/>
    <property type="project" value="UniProtKB-UniRule"/>
</dbReference>
<dbReference type="RefSeq" id="WP_425425819.1">
    <property type="nucleotide sequence ID" value="NZ_FNYW01000001.1"/>
</dbReference>
<dbReference type="Gene3D" id="3.40.50.300">
    <property type="entry name" value="P-loop containing nucleotide triphosphate hydrolases"/>
    <property type="match status" value="2"/>
</dbReference>
<evidence type="ECO:0000259" key="7">
    <source>
        <dbReference type="SMART" id="SM01086"/>
    </source>
</evidence>
<dbReference type="FunFam" id="3.40.50.300:FF:000220">
    <property type="entry name" value="ATP-dependent protease ATPase subunit HslU"/>
    <property type="match status" value="1"/>
</dbReference>
<comment type="function">
    <text evidence="5">ATPase subunit of a proteasome-like degradation complex; this subunit has chaperone activity. The binding of ATP and its subsequent hydrolysis by HslU are essential for unfolding of protein substrates subsequently hydrolyzed by HslV. HslU recognizes the N-terminal part of its protein substrates and unfolds these before they are guided to HslV for hydrolysis.</text>
</comment>
<comment type="similarity">
    <text evidence="1 5">Belongs to the ClpX chaperone family. HslU subfamily.</text>
</comment>
<feature type="binding site" evidence="5">
    <location>
        <position position="21"/>
    </location>
    <ligand>
        <name>ATP</name>
        <dbReference type="ChEBI" id="CHEBI:30616"/>
    </ligand>
</feature>
<keyword evidence="2 5" id="KW-0547">Nucleotide-binding</keyword>
<dbReference type="Pfam" id="PF07724">
    <property type="entry name" value="AAA_2"/>
    <property type="match status" value="1"/>
</dbReference>
<evidence type="ECO:0000256" key="3">
    <source>
        <dbReference type="ARBA" id="ARBA00022840"/>
    </source>
</evidence>
<keyword evidence="5" id="KW-0963">Cytoplasm</keyword>
<keyword evidence="8" id="KW-0645">Protease</keyword>
<dbReference type="Gene3D" id="1.10.8.60">
    <property type="match status" value="1"/>
</dbReference>
<comment type="subunit">
    <text evidence="5">A double ring-shaped homohexamer of HslV is capped on each side by a ring-shaped HslU homohexamer. The assembly of the HslU/HslV complex is dependent on binding of ATP.</text>
</comment>
<dbReference type="GO" id="GO:0036402">
    <property type="term" value="F:proteasome-activating activity"/>
    <property type="evidence" value="ECO:0007669"/>
    <property type="project" value="UniProtKB-UniRule"/>
</dbReference>
<reference evidence="9" key="1">
    <citation type="submission" date="2016-10" db="EMBL/GenBank/DDBJ databases">
        <authorList>
            <person name="Varghese N."/>
            <person name="Submissions S."/>
        </authorList>
    </citation>
    <scope>NUCLEOTIDE SEQUENCE [LARGE SCALE GENOMIC DNA]</scope>
    <source>
        <strain evidence="9">DSM 25751</strain>
    </source>
</reference>
<evidence type="ECO:0000256" key="2">
    <source>
        <dbReference type="ARBA" id="ARBA00022741"/>
    </source>
</evidence>
<dbReference type="GO" id="GO:0009376">
    <property type="term" value="C:HslUV protease complex"/>
    <property type="evidence" value="ECO:0007669"/>
    <property type="project" value="UniProtKB-UniRule"/>
</dbReference>
<dbReference type="STRING" id="1130080.SAMN04488113_101186"/>
<dbReference type="PANTHER" id="PTHR48102">
    <property type="entry name" value="ATP-DEPENDENT CLP PROTEASE ATP-BINDING SUBUNIT CLPX-LIKE, MITOCHONDRIAL-RELATED"/>
    <property type="match status" value="1"/>
</dbReference>
<dbReference type="SMART" id="SM01086">
    <property type="entry name" value="ClpB_D2-small"/>
    <property type="match status" value="1"/>
</dbReference>
<evidence type="ECO:0000256" key="4">
    <source>
        <dbReference type="ARBA" id="ARBA00023186"/>
    </source>
</evidence>
<dbReference type="InterPro" id="IPR004491">
    <property type="entry name" value="HslU"/>
</dbReference>
<dbReference type="InterPro" id="IPR050052">
    <property type="entry name" value="ATP-dep_Clp_protease_ClpX"/>
</dbReference>
<dbReference type="EMBL" id="FNYW01000001">
    <property type="protein sequence ID" value="SEI50166.1"/>
    <property type="molecule type" value="Genomic_DNA"/>
</dbReference>
<feature type="binding site" evidence="5">
    <location>
        <position position="424"/>
    </location>
    <ligand>
        <name>ATP</name>
        <dbReference type="ChEBI" id="CHEBI:30616"/>
    </ligand>
</feature>
<evidence type="ECO:0000313" key="8">
    <source>
        <dbReference type="EMBL" id="SEI50166.1"/>
    </source>
</evidence>
<dbReference type="GO" id="GO:0016887">
    <property type="term" value="F:ATP hydrolysis activity"/>
    <property type="evidence" value="ECO:0007669"/>
    <property type="project" value="InterPro"/>
</dbReference>
<comment type="subcellular location">
    <subcellularLocation>
        <location evidence="5">Cytoplasm</location>
    </subcellularLocation>
</comment>
<proteinExistence type="inferred from homology"/>
<gene>
    <name evidence="5" type="primary">hslU</name>
    <name evidence="8" type="ORF">SAMN04488113_101186</name>
</gene>
<dbReference type="GO" id="GO:0005524">
    <property type="term" value="F:ATP binding"/>
    <property type="evidence" value="ECO:0007669"/>
    <property type="project" value="UniProtKB-UniRule"/>
</dbReference>
<dbReference type="InterPro" id="IPR003959">
    <property type="entry name" value="ATPase_AAA_core"/>
</dbReference>
<feature type="binding site" evidence="5">
    <location>
        <begin position="63"/>
        <end position="68"/>
    </location>
    <ligand>
        <name>ATP</name>
        <dbReference type="ChEBI" id="CHEBI:30616"/>
    </ligand>
</feature>
<dbReference type="Pfam" id="PF00004">
    <property type="entry name" value="AAA"/>
    <property type="match status" value="1"/>
</dbReference>
<evidence type="ECO:0000256" key="1">
    <source>
        <dbReference type="ARBA" id="ARBA00009771"/>
    </source>
</evidence>
<dbReference type="InterPro" id="IPR003593">
    <property type="entry name" value="AAA+_ATPase"/>
</dbReference>
<evidence type="ECO:0000256" key="5">
    <source>
        <dbReference type="HAMAP-Rule" id="MF_00249"/>
    </source>
</evidence>
<protein>
    <recommendedName>
        <fullName evidence="5">ATP-dependent protease ATPase subunit HslU</fullName>
    </recommendedName>
    <alternativeName>
        <fullName evidence="5">Unfoldase HslU</fullName>
    </alternativeName>
</protein>
<dbReference type="SUPFAM" id="SSF52540">
    <property type="entry name" value="P-loop containing nucleoside triphosphate hydrolases"/>
    <property type="match status" value="1"/>
</dbReference>
<dbReference type="HAMAP" id="MF_00249">
    <property type="entry name" value="HslU"/>
    <property type="match status" value="1"/>
</dbReference>
<feature type="binding site" evidence="5">
    <location>
        <position position="287"/>
    </location>
    <ligand>
        <name>ATP</name>
        <dbReference type="ChEBI" id="CHEBI:30616"/>
    </ligand>
</feature>
<dbReference type="InterPro" id="IPR019489">
    <property type="entry name" value="Clp_ATPase_C"/>
</dbReference>
<dbReference type="Pfam" id="PF10431">
    <property type="entry name" value="ClpB_D2-small"/>
    <property type="match status" value="1"/>
</dbReference>
<feature type="domain" description="Clp ATPase C-terminal" evidence="7">
    <location>
        <begin position="366"/>
        <end position="460"/>
    </location>
</feature>
<keyword evidence="3 5" id="KW-0067">ATP-binding</keyword>
<dbReference type="SMART" id="SM00382">
    <property type="entry name" value="AAA"/>
    <property type="match status" value="1"/>
</dbReference>
<dbReference type="NCBIfam" id="NF003544">
    <property type="entry name" value="PRK05201.1"/>
    <property type="match status" value="1"/>
</dbReference>
<keyword evidence="8" id="KW-0378">Hydrolase</keyword>
<keyword evidence="9" id="KW-1185">Reference proteome</keyword>
<evidence type="ECO:0000313" key="9">
    <source>
        <dbReference type="Proteomes" id="UP000198564"/>
    </source>
</evidence>
<organism evidence="8 9">
    <name type="scientific">Alkalibacterium gilvum</name>
    <dbReference type="NCBI Taxonomy" id="1130080"/>
    <lineage>
        <taxon>Bacteria</taxon>
        <taxon>Bacillati</taxon>
        <taxon>Bacillota</taxon>
        <taxon>Bacilli</taxon>
        <taxon>Lactobacillales</taxon>
        <taxon>Carnobacteriaceae</taxon>
        <taxon>Alkalibacterium</taxon>
    </lineage>
</organism>
<name>A0A1H6R6R6_9LACT</name>
<dbReference type="Proteomes" id="UP000198564">
    <property type="component" value="Unassembled WGS sequence"/>
</dbReference>
<evidence type="ECO:0000259" key="6">
    <source>
        <dbReference type="SMART" id="SM00382"/>
    </source>
</evidence>
<dbReference type="InterPro" id="IPR027417">
    <property type="entry name" value="P-loop_NTPase"/>
</dbReference>
<dbReference type="NCBIfam" id="TIGR00390">
    <property type="entry name" value="hslU"/>
    <property type="match status" value="1"/>
</dbReference>
<feature type="binding site" evidence="5">
    <location>
        <position position="352"/>
    </location>
    <ligand>
        <name>ATP</name>
        <dbReference type="ChEBI" id="CHEBI:30616"/>
    </ligand>
</feature>
<accession>A0A1H6R6R6</accession>
<sequence length="474" mass="53671">MKIRNDLTPREIVTRLDKYIVGQTAAKKSVAVALRNRYRRLKLDEDMQKDITPKNILMIGATGIGKTEIARRLADIVDAPFIKVEATKFTEVGYIGRDVESMVRDLTESAIQLVREEYRKNVHGQAERRAIERVAKALAPGIKKKKTTNDSNPLAGMFKNMGVDPNQFNQNAEEEEETVTEEISTKREALIDQITRGILDSREVEIKVEEKKNTKSNPMSQPLEQMGIDLSETFGQLKPSKKVKRKVSVKEAVKIFTEEEADKLINTEDIYSDAINLAENSGIIFIDEIDKITSKGQNSSGQVSREGVQRDILPIVEGSSVRTKYGTVHTDHVLFIGSGAFHLSKPSDLIPELQGRFPIRVELDDLTKEDFVKILTEPENALVKQYRALLETENIDVVFTMEAIEKIAEIAYEVNESTDNIGARRLHTILERLLEELLFESPDMQMGQVKITEKYVEDKIGHIVENKDLSRYIL</sequence>
<keyword evidence="4 5" id="KW-0143">Chaperone</keyword>
<dbReference type="AlphaFoldDB" id="A0A1H6R6R6"/>
<dbReference type="PANTHER" id="PTHR48102:SF3">
    <property type="entry name" value="ATP-DEPENDENT PROTEASE ATPASE SUBUNIT HSLU"/>
    <property type="match status" value="1"/>
</dbReference>